<dbReference type="CDD" id="cd04235">
    <property type="entry name" value="AAK_CK"/>
    <property type="match status" value="1"/>
</dbReference>
<gene>
    <name evidence="7" type="ORF">M4V62_37190</name>
</gene>
<evidence type="ECO:0000313" key="8">
    <source>
        <dbReference type="Proteomes" id="UP000829992"/>
    </source>
</evidence>
<reference evidence="7 8" key="1">
    <citation type="submission" date="2022-05" db="EMBL/GenBank/DDBJ databases">
        <authorList>
            <person name="Zhou X."/>
            <person name="Li K."/>
            <person name="Man Y."/>
        </authorList>
    </citation>
    <scope>NUCLEOTIDE SEQUENCE [LARGE SCALE GENOMIC DNA]</scope>
    <source>
        <strain evidence="7 8">MS405</strain>
    </source>
</reference>
<keyword evidence="2 4" id="KW-0808">Transferase</keyword>
<keyword evidence="3 4" id="KW-0418">Kinase</keyword>
<dbReference type="NCBIfam" id="NF009007">
    <property type="entry name" value="PRK12352.1"/>
    <property type="match status" value="1"/>
</dbReference>
<protein>
    <recommendedName>
        <fullName evidence="4">Carbamate kinase</fullName>
    </recommendedName>
</protein>
<dbReference type="Pfam" id="PF00696">
    <property type="entry name" value="AA_kinase"/>
    <property type="match status" value="1"/>
</dbReference>
<organism evidence="7 8">
    <name type="scientific">Streptomyces durmitorensis</name>
    <dbReference type="NCBI Taxonomy" id="319947"/>
    <lineage>
        <taxon>Bacteria</taxon>
        <taxon>Bacillati</taxon>
        <taxon>Actinomycetota</taxon>
        <taxon>Actinomycetes</taxon>
        <taxon>Kitasatosporales</taxon>
        <taxon>Streptomycetaceae</taxon>
        <taxon>Streptomyces</taxon>
    </lineage>
</organism>
<dbReference type="PANTHER" id="PTHR30409:SF1">
    <property type="entry name" value="CARBAMATE KINASE-RELATED"/>
    <property type="match status" value="1"/>
</dbReference>
<evidence type="ECO:0000256" key="3">
    <source>
        <dbReference type="ARBA" id="ARBA00022777"/>
    </source>
</evidence>
<keyword evidence="8" id="KW-1185">Reference proteome</keyword>
<sequence length="341" mass="35234">MTPRTAHRTAVVAIGGNALLRGGGHATIAEQFDAARRLAVPLAALAGTGRRLVITHGNGPQVGFIKRRSDLVADLAPELPPLDLDMCVADSQGSIGYILASALGGALPAERVTALVTHTLVDPDDPAFARPTKPIGAFYPQDVARVLAAEHGWSVAEDAGRGWRRVVPSPRPRRVLETEAVRTLSAAGFTVIAGGGGGIPLVRDADGGLRGVEAVIDKDLTSAWLAGELGAELLVITTGVDRVAVDFGRPTQRFLDRLGADEARLLLEAGQFPEGSMGPKIRAALEFLAGGPGREVLITSPEGLAAALGGKGGTRITTEGDTDAAGSGARPDRRRALHGGH</sequence>
<dbReference type="InterPro" id="IPR003964">
    <property type="entry name" value="Carb_kinase"/>
</dbReference>
<dbReference type="InterPro" id="IPR001048">
    <property type="entry name" value="Asp/Glu/Uridylate_kinase"/>
</dbReference>
<name>A0ABY4Q262_9ACTN</name>
<dbReference type="PRINTS" id="PR01469">
    <property type="entry name" value="CARBMTKINASE"/>
</dbReference>
<evidence type="ECO:0000256" key="1">
    <source>
        <dbReference type="ARBA" id="ARBA00011066"/>
    </source>
</evidence>
<evidence type="ECO:0000256" key="2">
    <source>
        <dbReference type="ARBA" id="ARBA00022679"/>
    </source>
</evidence>
<dbReference type="RefSeq" id="WP_249591582.1">
    <property type="nucleotide sequence ID" value="NZ_BAAAQL010000018.1"/>
</dbReference>
<comment type="similarity">
    <text evidence="1 4">Belongs to the carbamate kinase family.</text>
</comment>
<dbReference type="PIRSF" id="PIRSF000723">
    <property type="entry name" value="Carbamate_kin"/>
    <property type="match status" value="1"/>
</dbReference>
<dbReference type="GO" id="GO:0016301">
    <property type="term" value="F:kinase activity"/>
    <property type="evidence" value="ECO:0007669"/>
    <property type="project" value="UniProtKB-KW"/>
</dbReference>
<proteinExistence type="inferred from homology"/>
<dbReference type="PANTHER" id="PTHR30409">
    <property type="entry name" value="CARBAMATE KINASE"/>
    <property type="match status" value="1"/>
</dbReference>
<evidence type="ECO:0000256" key="4">
    <source>
        <dbReference type="PIRNR" id="PIRNR000723"/>
    </source>
</evidence>
<accession>A0ABY4Q262</accession>
<dbReference type="Proteomes" id="UP000829992">
    <property type="component" value="Chromosome"/>
</dbReference>
<evidence type="ECO:0000256" key="5">
    <source>
        <dbReference type="SAM" id="MobiDB-lite"/>
    </source>
</evidence>
<feature type="domain" description="Aspartate/glutamate/uridylate kinase" evidence="6">
    <location>
        <begin position="9"/>
        <end position="298"/>
    </location>
</feature>
<evidence type="ECO:0000259" key="6">
    <source>
        <dbReference type="Pfam" id="PF00696"/>
    </source>
</evidence>
<dbReference type="InterPro" id="IPR036393">
    <property type="entry name" value="AceGlu_kinase-like_sf"/>
</dbReference>
<dbReference type="EMBL" id="CP097289">
    <property type="protein sequence ID" value="UQT60248.1"/>
    <property type="molecule type" value="Genomic_DNA"/>
</dbReference>
<feature type="compositionally biased region" description="Basic residues" evidence="5">
    <location>
        <begin position="332"/>
        <end position="341"/>
    </location>
</feature>
<dbReference type="SUPFAM" id="SSF53633">
    <property type="entry name" value="Carbamate kinase-like"/>
    <property type="match status" value="1"/>
</dbReference>
<dbReference type="Gene3D" id="3.40.1160.10">
    <property type="entry name" value="Acetylglutamate kinase-like"/>
    <property type="match status" value="1"/>
</dbReference>
<evidence type="ECO:0000313" key="7">
    <source>
        <dbReference type="EMBL" id="UQT60248.1"/>
    </source>
</evidence>
<feature type="region of interest" description="Disordered" evidence="5">
    <location>
        <begin position="310"/>
        <end position="341"/>
    </location>
</feature>